<sequence>MRKVLALITFTLMAFVGLGAAPSQADDVDNEIGTCLAQGQVWLLVVTEEGEPLANQCVGNPPSGEQALADGGIRMQFGKGRMICSMSDHPETCPATFDGSYWAYFQGAPGQEYTYSELGPQASKPEGGAIEAWCFATAEAKECTPPQLNIVQGGQQVAPPTGTTVTDLPVTQNAAVSIPGGTPWALITTGVAVVLVVTALVVVQRRRRSAGPKATGGR</sequence>
<keyword evidence="2" id="KW-0732">Signal</keyword>
<gene>
    <name evidence="3" type="ORF">SAMN02745244_01446</name>
</gene>
<evidence type="ECO:0000256" key="2">
    <source>
        <dbReference type="SAM" id="SignalP"/>
    </source>
</evidence>
<accession>A0A1M6FGV7</accession>
<protein>
    <recommendedName>
        <fullName evidence="5">LPXTG-motif cell wall anchor domain-containing protein</fullName>
    </recommendedName>
</protein>
<dbReference type="EMBL" id="FQZG01000021">
    <property type="protein sequence ID" value="SHI96897.1"/>
    <property type="molecule type" value="Genomic_DNA"/>
</dbReference>
<feature type="chain" id="PRO_5012160897" description="LPXTG-motif cell wall anchor domain-containing protein" evidence="2">
    <location>
        <begin position="26"/>
        <end position="218"/>
    </location>
</feature>
<dbReference type="RefSeq" id="WP_073186867.1">
    <property type="nucleotide sequence ID" value="NZ_FQZG01000021.1"/>
</dbReference>
<organism evidence="3 4">
    <name type="scientific">Tessaracoccus bendigoensis DSM 12906</name>
    <dbReference type="NCBI Taxonomy" id="1123357"/>
    <lineage>
        <taxon>Bacteria</taxon>
        <taxon>Bacillati</taxon>
        <taxon>Actinomycetota</taxon>
        <taxon>Actinomycetes</taxon>
        <taxon>Propionibacteriales</taxon>
        <taxon>Propionibacteriaceae</taxon>
        <taxon>Tessaracoccus</taxon>
    </lineage>
</organism>
<name>A0A1M6FGV7_9ACTN</name>
<keyword evidence="4" id="KW-1185">Reference proteome</keyword>
<reference evidence="3 4" key="1">
    <citation type="submission" date="2016-11" db="EMBL/GenBank/DDBJ databases">
        <authorList>
            <person name="Jaros S."/>
            <person name="Januszkiewicz K."/>
            <person name="Wedrychowicz H."/>
        </authorList>
    </citation>
    <scope>NUCLEOTIDE SEQUENCE [LARGE SCALE GENOMIC DNA]</scope>
    <source>
        <strain evidence="3 4">DSM 12906</strain>
    </source>
</reference>
<dbReference type="AlphaFoldDB" id="A0A1M6FGV7"/>
<proteinExistence type="predicted"/>
<feature type="transmembrane region" description="Helical" evidence="1">
    <location>
        <begin position="184"/>
        <end position="203"/>
    </location>
</feature>
<keyword evidence="1" id="KW-0472">Membrane</keyword>
<evidence type="ECO:0000313" key="4">
    <source>
        <dbReference type="Proteomes" id="UP000184512"/>
    </source>
</evidence>
<evidence type="ECO:0000256" key="1">
    <source>
        <dbReference type="SAM" id="Phobius"/>
    </source>
</evidence>
<evidence type="ECO:0008006" key="5">
    <source>
        <dbReference type="Google" id="ProtNLM"/>
    </source>
</evidence>
<dbReference type="STRING" id="1123357.SAMN02745244_01446"/>
<keyword evidence="1" id="KW-1133">Transmembrane helix</keyword>
<evidence type="ECO:0000313" key="3">
    <source>
        <dbReference type="EMBL" id="SHI96897.1"/>
    </source>
</evidence>
<dbReference type="OrthoDB" id="4401005at2"/>
<keyword evidence="1" id="KW-0812">Transmembrane</keyword>
<dbReference type="Proteomes" id="UP000184512">
    <property type="component" value="Unassembled WGS sequence"/>
</dbReference>
<feature type="signal peptide" evidence="2">
    <location>
        <begin position="1"/>
        <end position="25"/>
    </location>
</feature>